<evidence type="ECO:0000313" key="6">
    <source>
        <dbReference type="Proteomes" id="UP000223606"/>
    </source>
</evidence>
<dbReference type="Pfam" id="PF02894">
    <property type="entry name" value="GFO_IDH_MocA_C"/>
    <property type="match status" value="1"/>
</dbReference>
<keyword evidence="6" id="KW-1185">Reference proteome</keyword>
<gene>
    <name evidence="5" type="primary">yvaA_1</name>
    <name evidence="5" type="ORF">HDIA_1731</name>
</gene>
<evidence type="ECO:0000256" key="2">
    <source>
        <dbReference type="ARBA" id="ARBA00023002"/>
    </source>
</evidence>
<keyword evidence="2 5" id="KW-0560">Oxidoreductase</keyword>
<dbReference type="InterPro" id="IPR004104">
    <property type="entry name" value="Gfo/Idh/MocA-like_OxRdtase_C"/>
</dbReference>
<dbReference type="NCBIfam" id="NF008607">
    <property type="entry name" value="PRK11579.1"/>
    <property type="match status" value="1"/>
</dbReference>
<comment type="similarity">
    <text evidence="1">Belongs to the Gfo/Idh/MocA family.</text>
</comment>
<evidence type="ECO:0000256" key="1">
    <source>
        <dbReference type="ARBA" id="ARBA00010928"/>
    </source>
</evidence>
<dbReference type="Pfam" id="PF01408">
    <property type="entry name" value="GFO_IDH_MocA"/>
    <property type="match status" value="1"/>
</dbReference>
<protein>
    <submittedName>
        <fullName evidence="5">Putative oxidoreductase YvaA</fullName>
        <ecNumber evidence="5">1.-.-.-</ecNumber>
    </submittedName>
</protein>
<dbReference type="SUPFAM" id="SSF55347">
    <property type="entry name" value="Glyceraldehyde-3-phosphate dehydrogenase-like, C-terminal domain"/>
    <property type="match status" value="1"/>
</dbReference>
<dbReference type="PANTHER" id="PTHR43708:SF5">
    <property type="entry name" value="CONSERVED EXPRESSED OXIDOREDUCTASE (EUROFUNG)-RELATED"/>
    <property type="match status" value="1"/>
</dbReference>
<dbReference type="InterPro" id="IPR000683">
    <property type="entry name" value="Gfo/Idh/MocA-like_OxRdtase_N"/>
</dbReference>
<dbReference type="InterPro" id="IPR036291">
    <property type="entry name" value="NAD(P)-bd_dom_sf"/>
</dbReference>
<dbReference type="KEGG" id="hdi:HDIA_1731"/>
<dbReference type="Proteomes" id="UP000223606">
    <property type="component" value="Chromosome 1"/>
</dbReference>
<dbReference type="RefSeq" id="WP_099555806.1">
    <property type="nucleotide sequence ID" value="NZ_LT960614.1"/>
</dbReference>
<evidence type="ECO:0000259" key="4">
    <source>
        <dbReference type="Pfam" id="PF02894"/>
    </source>
</evidence>
<dbReference type="EMBL" id="LT960614">
    <property type="protein sequence ID" value="SON55272.1"/>
    <property type="molecule type" value="Genomic_DNA"/>
</dbReference>
<reference evidence="6" key="1">
    <citation type="submission" date="2017-09" db="EMBL/GenBank/DDBJ databases">
        <title>Genome sequence of Nannocystis excedens DSM 71.</title>
        <authorList>
            <person name="Blom J."/>
        </authorList>
    </citation>
    <scope>NUCLEOTIDE SEQUENCE [LARGE SCALE GENOMIC DNA]</scope>
    <source>
        <strain evidence="6">type strain: E19</strain>
    </source>
</reference>
<proteinExistence type="inferred from homology"/>
<organism evidence="5 6">
    <name type="scientific">Hartmannibacter diazotrophicus</name>
    <dbReference type="NCBI Taxonomy" id="1482074"/>
    <lineage>
        <taxon>Bacteria</taxon>
        <taxon>Pseudomonadati</taxon>
        <taxon>Pseudomonadota</taxon>
        <taxon>Alphaproteobacteria</taxon>
        <taxon>Hyphomicrobiales</taxon>
        <taxon>Pleomorphomonadaceae</taxon>
        <taxon>Hartmannibacter</taxon>
    </lineage>
</organism>
<evidence type="ECO:0000313" key="5">
    <source>
        <dbReference type="EMBL" id="SON55272.1"/>
    </source>
</evidence>
<name>A0A2C9D4L8_9HYPH</name>
<dbReference type="Gene3D" id="3.40.50.720">
    <property type="entry name" value="NAD(P)-binding Rossmann-like Domain"/>
    <property type="match status" value="1"/>
</dbReference>
<dbReference type="GO" id="GO:0000166">
    <property type="term" value="F:nucleotide binding"/>
    <property type="evidence" value="ECO:0007669"/>
    <property type="project" value="InterPro"/>
</dbReference>
<dbReference type="GO" id="GO:0016491">
    <property type="term" value="F:oxidoreductase activity"/>
    <property type="evidence" value="ECO:0007669"/>
    <property type="project" value="UniProtKB-KW"/>
</dbReference>
<dbReference type="PANTHER" id="PTHR43708">
    <property type="entry name" value="CONSERVED EXPRESSED OXIDOREDUCTASE (EUROFUNG)"/>
    <property type="match status" value="1"/>
</dbReference>
<dbReference type="AlphaFoldDB" id="A0A2C9D4L8"/>
<dbReference type="OrthoDB" id="9792935at2"/>
<feature type="domain" description="Gfo/Idh/MocA-like oxidoreductase N-terminal" evidence="3">
    <location>
        <begin position="4"/>
        <end position="117"/>
    </location>
</feature>
<evidence type="ECO:0000259" key="3">
    <source>
        <dbReference type="Pfam" id="PF01408"/>
    </source>
</evidence>
<feature type="domain" description="Gfo/Idh/MocA-like oxidoreductase C-terminal" evidence="4">
    <location>
        <begin position="131"/>
        <end position="339"/>
    </location>
</feature>
<accession>A0A2C9D4L8</accession>
<dbReference type="Gene3D" id="3.30.360.10">
    <property type="entry name" value="Dihydrodipicolinate Reductase, domain 2"/>
    <property type="match status" value="1"/>
</dbReference>
<dbReference type="EC" id="1.-.-.-" evidence="5"/>
<dbReference type="SUPFAM" id="SSF51735">
    <property type="entry name" value="NAD(P)-binding Rossmann-fold domains"/>
    <property type="match status" value="1"/>
</dbReference>
<sequence>MPELKVGLIGFGLAGSVFHAPLIASEPRFELAAVATSRTLPAEFARAETVADPLALIADPAIDLVVIASPNASHAPLARAALMAGKHVVVDKPFTIDVREADALIDLARLKERHLSVFQNRRWDGNFLTVRQLLDEGAIGEVRYCEIHYDRFRPELKAGWRETLIPGAGTLYNLGPHLLDQALCLFGKPRSVLADIAIQREGAEVDDYVHIVLDYGRLRVVLHASTLVPKEGPRLIAHGKSESLYQFGMDPQEPQLAAGLRPGQPGWGEAEDVSVVVGAGESERTMPVRPGAYECFYRAVAASILDGAPPPVTLDDAHTLMTMIEAARRSAVEGRKIALA</sequence>
<dbReference type="InterPro" id="IPR051317">
    <property type="entry name" value="Gfo/Idh/MocA_oxidoreduct"/>
</dbReference>